<reference evidence="1 2" key="1">
    <citation type="journal article" date="2024" name="Insects">
        <title>An Improved Chromosome-Level Genome Assembly of the Firefly Pyrocoelia pectoralis.</title>
        <authorList>
            <person name="Fu X."/>
            <person name="Meyer-Rochow V.B."/>
            <person name="Ballantyne L."/>
            <person name="Zhu X."/>
        </authorList>
    </citation>
    <scope>NUCLEOTIDE SEQUENCE [LARGE SCALE GENOMIC DNA]</scope>
    <source>
        <strain evidence="1">XCY_ONT2</strain>
    </source>
</reference>
<keyword evidence="2" id="KW-1185">Reference proteome</keyword>
<accession>A0AAN7UZS4</accession>
<proteinExistence type="predicted"/>
<dbReference type="AlphaFoldDB" id="A0AAN7UZS4"/>
<organism evidence="1 2">
    <name type="scientific">Pyrocoelia pectoralis</name>
    <dbReference type="NCBI Taxonomy" id="417401"/>
    <lineage>
        <taxon>Eukaryota</taxon>
        <taxon>Metazoa</taxon>
        <taxon>Ecdysozoa</taxon>
        <taxon>Arthropoda</taxon>
        <taxon>Hexapoda</taxon>
        <taxon>Insecta</taxon>
        <taxon>Pterygota</taxon>
        <taxon>Neoptera</taxon>
        <taxon>Endopterygota</taxon>
        <taxon>Coleoptera</taxon>
        <taxon>Polyphaga</taxon>
        <taxon>Elateriformia</taxon>
        <taxon>Elateroidea</taxon>
        <taxon>Lampyridae</taxon>
        <taxon>Lampyrinae</taxon>
        <taxon>Pyrocoelia</taxon>
    </lineage>
</organism>
<dbReference type="Proteomes" id="UP001329430">
    <property type="component" value="Unassembled WGS sequence"/>
</dbReference>
<evidence type="ECO:0000313" key="2">
    <source>
        <dbReference type="Proteomes" id="UP001329430"/>
    </source>
</evidence>
<evidence type="ECO:0000313" key="1">
    <source>
        <dbReference type="EMBL" id="KAK5637914.1"/>
    </source>
</evidence>
<protein>
    <submittedName>
        <fullName evidence="1">Uncharacterized protein</fullName>
    </submittedName>
</protein>
<gene>
    <name evidence="1" type="ORF">RI129_000091</name>
</gene>
<dbReference type="EMBL" id="JAVRBK010000011">
    <property type="protein sequence ID" value="KAK5637914.1"/>
    <property type="molecule type" value="Genomic_DNA"/>
</dbReference>
<sequence>MPTNKETSLLYVRIIKKTEKDFVIPYISIDKELWYLLPEDSRDLQFHPKLSSKKPIQNCISAIKNLNGYRTIAIRIDNDIILEYFDEEGNVCFNQLPLEEYVPSVGCQPGSSVQLELEDRIKRLECQLQSNFSKEEIKLHNIEKKFLLDNFEKKQHDPIKWLRHFEDECNRFQITRNSLKIQALRFFVSGSSKDWYETNLTKIGLNAPWDLWKTSFCNVFVDKGWSIVRKVFSFRYLGGSLIDYALSKVKLCLEAESKCTELSLINQVVFGLPSEAQEELDREDITNLDVMYAELRKLEDLFSRKWKEKPLSPKLLNKQNLSQSIKKNEPLKKIEPQQCPICESQGFPNRFHLPADCRFKNWRGERPKSNGPSHSTNLTDVEILNVDLDKQDLN</sequence>
<name>A0AAN7UZS4_9COLE</name>
<comment type="caution">
    <text evidence="1">The sequence shown here is derived from an EMBL/GenBank/DDBJ whole genome shotgun (WGS) entry which is preliminary data.</text>
</comment>